<feature type="domain" description="SH3" evidence="3">
    <location>
        <begin position="26"/>
        <end position="89"/>
    </location>
</feature>
<sequence>MSRFALCSAMAFSPPAVNGHVKEINGTTNTYQAVFSFQARQEDELSFEPGDRIVVLSNKSTEIGEGWLFGQCNGRQGLFPENYAKPMNQLSPSGGGSLFPNNDPFLAPTEPVLADPFEDMYPKEEPYNPLQPELPKSNGAVGEGLFYCRALYPYDSNESGDLNFHQGDIIRVFCERENWWTGTLLRNAKQGMFPANFAEKLDASYVPPTGRQASPPHPSAAGAKIETGAELQFSKEWAEEEASSSQPANLSKPEIARVVIAYQAQGPGQLSLANGQLVQIRKKSAKGWWEGELQ</sequence>
<dbReference type="InterPro" id="IPR036028">
    <property type="entry name" value="SH3-like_dom_sf"/>
</dbReference>
<dbReference type="PROSITE" id="PS50002">
    <property type="entry name" value="SH3"/>
    <property type="match status" value="3"/>
</dbReference>
<dbReference type="Pfam" id="PF00018">
    <property type="entry name" value="SH3_1"/>
    <property type="match status" value="2"/>
</dbReference>
<dbReference type="EMBL" id="JBJKFK010007538">
    <property type="protein sequence ID" value="KAL3307368.1"/>
    <property type="molecule type" value="Genomic_DNA"/>
</dbReference>
<feature type="domain" description="SH3" evidence="3">
    <location>
        <begin position="251"/>
        <end position="294"/>
    </location>
</feature>
<protein>
    <recommendedName>
        <fullName evidence="3">SH3 domain-containing protein</fullName>
    </recommendedName>
</protein>
<dbReference type="SMART" id="SM00326">
    <property type="entry name" value="SH3"/>
    <property type="match status" value="3"/>
</dbReference>
<evidence type="ECO:0000259" key="3">
    <source>
        <dbReference type="PROSITE" id="PS50002"/>
    </source>
</evidence>
<evidence type="ECO:0000313" key="4">
    <source>
        <dbReference type="EMBL" id="KAL3307368.1"/>
    </source>
</evidence>
<gene>
    <name evidence="4" type="ORF">Ciccas_014122</name>
</gene>
<dbReference type="CDD" id="cd00174">
    <property type="entry name" value="SH3"/>
    <property type="match status" value="1"/>
</dbReference>
<reference evidence="4 5" key="1">
    <citation type="submission" date="2024-11" db="EMBL/GenBank/DDBJ databases">
        <title>Adaptive evolution of stress response genes in parasites aligns with host niche diversity.</title>
        <authorList>
            <person name="Hahn C."/>
            <person name="Resl P."/>
        </authorList>
    </citation>
    <scope>NUCLEOTIDE SEQUENCE [LARGE SCALE GENOMIC DNA]</scope>
    <source>
        <strain evidence="4">EGGRZ-B1_66</strain>
        <tissue evidence="4">Body</tissue>
    </source>
</reference>
<dbReference type="Proteomes" id="UP001626550">
    <property type="component" value="Unassembled WGS sequence"/>
</dbReference>
<evidence type="ECO:0000256" key="1">
    <source>
        <dbReference type="ARBA" id="ARBA00022443"/>
    </source>
</evidence>
<keyword evidence="1 2" id="KW-0728">SH3 domain</keyword>
<proteinExistence type="predicted"/>
<keyword evidence="5" id="KW-1185">Reference proteome</keyword>
<name>A0ABD2PK97_9PLAT</name>
<dbReference type="PRINTS" id="PR00452">
    <property type="entry name" value="SH3DOMAIN"/>
</dbReference>
<organism evidence="4 5">
    <name type="scientific">Cichlidogyrus casuarinus</name>
    <dbReference type="NCBI Taxonomy" id="1844966"/>
    <lineage>
        <taxon>Eukaryota</taxon>
        <taxon>Metazoa</taxon>
        <taxon>Spiralia</taxon>
        <taxon>Lophotrochozoa</taxon>
        <taxon>Platyhelminthes</taxon>
        <taxon>Monogenea</taxon>
        <taxon>Monopisthocotylea</taxon>
        <taxon>Dactylogyridea</taxon>
        <taxon>Ancyrocephalidae</taxon>
        <taxon>Cichlidogyrus</taxon>
    </lineage>
</organism>
<feature type="non-terminal residue" evidence="4">
    <location>
        <position position="294"/>
    </location>
</feature>
<dbReference type="Pfam" id="PF14604">
    <property type="entry name" value="SH3_9"/>
    <property type="match status" value="1"/>
</dbReference>
<dbReference type="AlphaFoldDB" id="A0ABD2PK97"/>
<dbReference type="InterPro" id="IPR001452">
    <property type="entry name" value="SH3_domain"/>
</dbReference>
<dbReference type="InterPro" id="IPR050384">
    <property type="entry name" value="Endophilin_SH3RF"/>
</dbReference>
<accession>A0ABD2PK97</accession>
<dbReference type="Gene3D" id="2.30.30.40">
    <property type="entry name" value="SH3 Domains"/>
    <property type="match status" value="3"/>
</dbReference>
<evidence type="ECO:0000313" key="5">
    <source>
        <dbReference type="Proteomes" id="UP001626550"/>
    </source>
</evidence>
<evidence type="ECO:0000256" key="2">
    <source>
        <dbReference type="PROSITE-ProRule" id="PRU00192"/>
    </source>
</evidence>
<feature type="domain" description="SH3" evidence="3">
    <location>
        <begin position="143"/>
        <end position="203"/>
    </location>
</feature>
<dbReference type="SUPFAM" id="SSF50044">
    <property type="entry name" value="SH3-domain"/>
    <property type="match status" value="3"/>
</dbReference>
<comment type="caution">
    <text evidence="4">The sequence shown here is derived from an EMBL/GenBank/DDBJ whole genome shotgun (WGS) entry which is preliminary data.</text>
</comment>
<dbReference type="PANTHER" id="PTHR14167">
    <property type="entry name" value="SH3 DOMAIN-CONTAINING"/>
    <property type="match status" value="1"/>
</dbReference>